<evidence type="ECO:0000313" key="3">
    <source>
        <dbReference type="Proteomes" id="UP000727407"/>
    </source>
</evidence>
<dbReference type="Proteomes" id="UP000727407">
    <property type="component" value="Unassembled WGS sequence"/>
</dbReference>
<protein>
    <submittedName>
        <fullName evidence="2">Uncharacterized protein</fullName>
    </submittedName>
</protein>
<sequence>MIEDLHVATKLISFFNRFEGMALAHSPPSSSYDLPSSPSSAPPSHHLSRILDIHHNFPALHPSRALKQPSSLSNYPFQGGCEKRVQSPLSRKGCRLEWPQPKSPTRIAD</sequence>
<dbReference type="EMBL" id="QNUK01000018">
    <property type="protein sequence ID" value="KAF5907840.1"/>
    <property type="molecule type" value="Genomic_DNA"/>
</dbReference>
<evidence type="ECO:0000313" key="2">
    <source>
        <dbReference type="EMBL" id="KAF5907840.1"/>
    </source>
</evidence>
<feature type="compositionally biased region" description="Low complexity" evidence="1">
    <location>
        <begin position="25"/>
        <end position="45"/>
    </location>
</feature>
<name>A0A8J4U705_CLAMG</name>
<feature type="region of interest" description="Disordered" evidence="1">
    <location>
        <begin position="86"/>
        <end position="109"/>
    </location>
</feature>
<gene>
    <name evidence="2" type="ORF">DAT39_002449</name>
</gene>
<evidence type="ECO:0000256" key="1">
    <source>
        <dbReference type="SAM" id="MobiDB-lite"/>
    </source>
</evidence>
<keyword evidence="3" id="KW-1185">Reference proteome</keyword>
<feature type="region of interest" description="Disordered" evidence="1">
    <location>
        <begin position="25"/>
        <end position="46"/>
    </location>
</feature>
<reference evidence="2" key="1">
    <citation type="submission" date="2020-07" db="EMBL/GenBank/DDBJ databases">
        <title>Clarias magur genome sequencing, assembly and annotation.</title>
        <authorList>
            <person name="Kushwaha B."/>
            <person name="Kumar R."/>
            <person name="Das P."/>
            <person name="Joshi C.G."/>
            <person name="Kumar D."/>
            <person name="Nagpure N.S."/>
            <person name="Pandey M."/>
            <person name="Agarwal S."/>
            <person name="Srivastava S."/>
            <person name="Singh M."/>
            <person name="Sahoo L."/>
            <person name="Jayasankar P."/>
            <person name="Meher P.K."/>
            <person name="Koringa P.G."/>
            <person name="Iquebal M.A."/>
            <person name="Das S.P."/>
            <person name="Bit A."/>
            <person name="Patnaik S."/>
            <person name="Patel N."/>
            <person name="Shah T.M."/>
            <person name="Hinsu A."/>
            <person name="Jena J.K."/>
        </authorList>
    </citation>
    <scope>NUCLEOTIDE SEQUENCE</scope>
    <source>
        <strain evidence="2">CIFAMagur01</strain>
        <tissue evidence="2">Testis</tissue>
    </source>
</reference>
<comment type="caution">
    <text evidence="2">The sequence shown here is derived from an EMBL/GenBank/DDBJ whole genome shotgun (WGS) entry which is preliminary data.</text>
</comment>
<proteinExistence type="predicted"/>
<organism evidence="2 3">
    <name type="scientific">Clarias magur</name>
    <name type="common">Asian catfish</name>
    <name type="synonym">Macropteronotus magur</name>
    <dbReference type="NCBI Taxonomy" id="1594786"/>
    <lineage>
        <taxon>Eukaryota</taxon>
        <taxon>Metazoa</taxon>
        <taxon>Chordata</taxon>
        <taxon>Craniata</taxon>
        <taxon>Vertebrata</taxon>
        <taxon>Euteleostomi</taxon>
        <taxon>Actinopterygii</taxon>
        <taxon>Neopterygii</taxon>
        <taxon>Teleostei</taxon>
        <taxon>Ostariophysi</taxon>
        <taxon>Siluriformes</taxon>
        <taxon>Clariidae</taxon>
        <taxon>Clarias</taxon>
    </lineage>
</organism>
<accession>A0A8J4U705</accession>
<dbReference type="AlphaFoldDB" id="A0A8J4U705"/>